<dbReference type="SMART" id="SM00448">
    <property type="entry name" value="REC"/>
    <property type="match status" value="1"/>
</dbReference>
<evidence type="ECO:0000259" key="3">
    <source>
        <dbReference type="PROSITE" id="PS50110"/>
    </source>
</evidence>
<organism evidence="5 6">
    <name type="scientific">Ohtaekwangia koreensis</name>
    <dbReference type="NCBI Taxonomy" id="688867"/>
    <lineage>
        <taxon>Bacteria</taxon>
        <taxon>Pseudomonadati</taxon>
        <taxon>Bacteroidota</taxon>
        <taxon>Cytophagia</taxon>
        <taxon>Cytophagales</taxon>
        <taxon>Fulvivirgaceae</taxon>
        <taxon>Ohtaekwangia</taxon>
    </lineage>
</organism>
<dbReference type="EMBL" id="FUZU01000004">
    <property type="protein sequence ID" value="SKC85964.1"/>
    <property type="molecule type" value="Genomic_DNA"/>
</dbReference>
<dbReference type="SMART" id="SM00850">
    <property type="entry name" value="LytTR"/>
    <property type="match status" value="1"/>
</dbReference>
<keyword evidence="1 2" id="KW-0597">Phosphoprotein</keyword>
<feature type="domain" description="Response regulatory" evidence="3">
    <location>
        <begin position="5"/>
        <end position="120"/>
    </location>
</feature>
<dbReference type="GO" id="GO:0000160">
    <property type="term" value="P:phosphorelay signal transduction system"/>
    <property type="evidence" value="ECO:0007669"/>
    <property type="project" value="InterPro"/>
</dbReference>
<evidence type="ECO:0000256" key="1">
    <source>
        <dbReference type="ARBA" id="ARBA00022553"/>
    </source>
</evidence>
<dbReference type="PANTHER" id="PTHR44591">
    <property type="entry name" value="STRESS RESPONSE REGULATOR PROTEIN 1"/>
    <property type="match status" value="1"/>
</dbReference>
<proteinExistence type="predicted"/>
<accession>A0A1T5MDA2</accession>
<dbReference type="PROSITE" id="PS50110">
    <property type="entry name" value="RESPONSE_REGULATORY"/>
    <property type="match status" value="1"/>
</dbReference>
<dbReference type="InterPro" id="IPR011006">
    <property type="entry name" value="CheY-like_superfamily"/>
</dbReference>
<dbReference type="RefSeq" id="WP_079689521.1">
    <property type="nucleotide sequence ID" value="NZ_FUZU01000004.1"/>
</dbReference>
<dbReference type="GO" id="GO:0003677">
    <property type="term" value="F:DNA binding"/>
    <property type="evidence" value="ECO:0007669"/>
    <property type="project" value="InterPro"/>
</dbReference>
<dbReference type="SUPFAM" id="SSF52172">
    <property type="entry name" value="CheY-like"/>
    <property type="match status" value="1"/>
</dbReference>
<dbReference type="STRING" id="688867.SAMN05660236_5012"/>
<dbReference type="Gene3D" id="2.40.50.1020">
    <property type="entry name" value="LytTr DNA-binding domain"/>
    <property type="match status" value="1"/>
</dbReference>
<dbReference type="InterPro" id="IPR050595">
    <property type="entry name" value="Bact_response_regulator"/>
</dbReference>
<name>A0A1T5MDA2_9BACT</name>
<evidence type="ECO:0000313" key="5">
    <source>
        <dbReference type="EMBL" id="SKC85964.1"/>
    </source>
</evidence>
<reference evidence="5 6" key="1">
    <citation type="submission" date="2017-02" db="EMBL/GenBank/DDBJ databases">
        <authorList>
            <person name="Peterson S.W."/>
        </authorList>
    </citation>
    <scope>NUCLEOTIDE SEQUENCE [LARGE SCALE GENOMIC DNA]</scope>
    <source>
        <strain evidence="5 6">DSM 25262</strain>
    </source>
</reference>
<dbReference type="InterPro" id="IPR007492">
    <property type="entry name" value="LytTR_DNA-bd_dom"/>
</dbReference>
<dbReference type="OrthoDB" id="1646880at2"/>
<protein>
    <submittedName>
        <fullName evidence="5">Two component transcriptional regulator, LytTR family</fullName>
    </submittedName>
</protein>
<dbReference type="PANTHER" id="PTHR44591:SF3">
    <property type="entry name" value="RESPONSE REGULATORY DOMAIN-CONTAINING PROTEIN"/>
    <property type="match status" value="1"/>
</dbReference>
<dbReference type="Proteomes" id="UP000190961">
    <property type="component" value="Unassembled WGS sequence"/>
</dbReference>
<gene>
    <name evidence="5" type="ORF">SAMN05660236_5012</name>
</gene>
<evidence type="ECO:0000259" key="4">
    <source>
        <dbReference type="PROSITE" id="PS50930"/>
    </source>
</evidence>
<feature type="modified residue" description="4-aspartylphosphate" evidence="2">
    <location>
        <position position="55"/>
    </location>
</feature>
<evidence type="ECO:0000313" key="6">
    <source>
        <dbReference type="Proteomes" id="UP000190961"/>
    </source>
</evidence>
<dbReference type="AlphaFoldDB" id="A0A1T5MDA2"/>
<keyword evidence="6" id="KW-1185">Reference proteome</keyword>
<dbReference type="PROSITE" id="PS50930">
    <property type="entry name" value="HTH_LYTTR"/>
    <property type="match status" value="1"/>
</dbReference>
<dbReference type="Pfam" id="PF04397">
    <property type="entry name" value="LytTR"/>
    <property type="match status" value="1"/>
</dbReference>
<dbReference type="CDD" id="cd17534">
    <property type="entry name" value="REC_DC-like"/>
    <property type="match status" value="1"/>
</dbReference>
<sequence>MEKIKVLIVEDQLLIAEDIASRLEKHDLEIAGTCSSGEEAIASIEYIFPDLILMDINLSGTLDGIATAKAIQDKHDIPIIYLSELVDSKTVDRAKKTLPAAYLSKPFHEADLIRAIDLAFHNARARKQAIPSALNNFVFLRTDNQSYLKLAMEDILYLEADRAYCSLVCVKGVKYTLASSMSHVLNQLNSRDFMKVHRSFTVNINKITAFDGNLIKLGTLEVQMSKEFKNELMSRLKFIK</sequence>
<dbReference type="InterPro" id="IPR001789">
    <property type="entry name" value="Sig_transdc_resp-reg_receiver"/>
</dbReference>
<feature type="domain" description="HTH LytTR-type" evidence="4">
    <location>
        <begin position="139"/>
        <end position="207"/>
    </location>
</feature>
<evidence type="ECO:0000256" key="2">
    <source>
        <dbReference type="PROSITE-ProRule" id="PRU00169"/>
    </source>
</evidence>
<dbReference type="Gene3D" id="3.40.50.2300">
    <property type="match status" value="1"/>
</dbReference>
<dbReference type="Pfam" id="PF00072">
    <property type="entry name" value="Response_reg"/>
    <property type="match status" value="1"/>
</dbReference>